<evidence type="ECO:0000313" key="2">
    <source>
        <dbReference type="Proteomes" id="UP000187203"/>
    </source>
</evidence>
<protein>
    <submittedName>
        <fullName evidence="1">Uncharacterized protein</fullName>
    </submittedName>
</protein>
<accession>A0A1R3HBK2</accession>
<evidence type="ECO:0000313" key="1">
    <source>
        <dbReference type="EMBL" id="OMO67702.1"/>
    </source>
</evidence>
<comment type="caution">
    <text evidence="1">The sequence shown here is derived from an EMBL/GenBank/DDBJ whole genome shotgun (WGS) entry which is preliminary data.</text>
</comment>
<proteinExistence type="predicted"/>
<dbReference type="EMBL" id="AWUE01020575">
    <property type="protein sequence ID" value="OMO67702.1"/>
    <property type="molecule type" value="Genomic_DNA"/>
</dbReference>
<keyword evidence="2" id="KW-1185">Reference proteome</keyword>
<organism evidence="1 2">
    <name type="scientific">Corchorus olitorius</name>
    <dbReference type="NCBI Taxonomy" id="93759"/>
    <lineage>
        <taxon>Eukaryota</taxon>
        <taxon>Viridiplantae</taxon>
        <taxon>Streptophyta</taxon>
        <taxon>Embryophyta</taxon>
        <taxon>Tracheophyta</taxon>
        <taxon>Spermatophyta</taxon>
        <taxon>Magnoliopsida</taxon>
        <taxon>eudicotyledons</taxon>
        <taxon>Gunneridae</taxon>
        <taxon>Pentapetalae</taxon>
        <taxon>rosids</taxon>
        <taxon>malvids</taxon>
        <taxon>Malvales</taxon>
        <taxon>Malvaceae</taxon>
        <taxon>Grewioideae</taxon>
        <taxon>Apeibeae</taxon>
        <taxon>Corchorus</taxon>
    </lineage>
</organism>
<sequence length="29" mass="3396">MAKNPVDTDHHPEEDTDYSTVLIRYHLTP</sequence>
<name>A0A1R3HBK2_9ROSI</name>
<gene>
    <name evidence="1" type="ORF">COLO4_30029</name>
</gene>
<dbReference type="Proteomes" id="UP000187203">
    <property type="component" value="Unassembled WGS sequence"/>
</dbReference>
<reference evidence="2" key="1">
    <citation type="submission" date="2013-09" db="EMBL/GenBank/DDBJ databases">
        <title>Corchorus olitorius genome sequencing.</title>
        <authorList>
            <person name="Alam M."/>
            <person name="Haque M.S."/>
            <person name="Islam M.S."/>
            <person name="Emdad E.M."/>
            <person name="Islam M.M."/>
            <person name="Ahmed B."/>
            <person name="Halim A."/>
            <person name="Hossen Q.M.M."/>
            <person name="Hossain M.Z."/>
            <person name="Ahmed R."/>
            <person name="Khan M.M."/>
            <person name="Islam R."/>
            <person name="Rashid M.M."/>
            <person name="Khan S.A."/>
            <person name="Rahman M.S."/>
            <person name="Alam M."/>
            <person name="Yahiya A.S."/>
            <person name="Khan M.S."/>
            <person name="Azam M.S."/>
            <person name="Haque T."/>
            <person name="Lashkar M.Z.H."/>
            <person name="Akhand A.I."/>
            <person name="Morshed G."/>
            <person name="Roy S."/>
            <person name="Uddin K.S."/>
            <person name="Rabeya T."/>
            <person name="Hossain A.S."/>
            <person name="Chowdhury A."/>
            <person name="Snigdha A.R."/>
            <person name="Mortoza M.S."/>
            <person name="Matin S.A."/>
            <person name="Hoque S.M.E."/>
            <person name="Islam M.K."/>
            <person name="Roy D.K."/>
            <person name="Haider R."/>
            <person name="Moosa M.M."/>
            <person name="Elias S.M."/>
            <person name="Hasan A.M."/>
            <person name="Jahan S."/>
            <person name="Shafiuddin M."/>
            <person name="Mahmood N."/>
            <person name="Shommy N.S."/>
        </authorList>
    </citation>
    <scope>NUCLEOTIDE SEQUENCE [LARGE SCALE GENOMIC DNA]</scope>
    <source>
        <strain evidence="2">cv. O-4</strain>
    </source>
</reference>
<dbReference type="AlphaFoldDB" id="A0A1R3HBK2"/>